<dbReference type="PANTHER" id="PTHR13593:SF103">
    <property type="entry name" value="RE10370P"/>
    <property type="match status" value="1"/>
</dbReference>
<dbReference type="OrthoDB" id="1046782at2759"/>
<dbReference type="GO" id="GO:0016829">
    <property type="term" value="F:lyase activity"/>
    <property type="evidence" value="ECO:0007669"/>
    <property type="project" value="UniProtKB-KW"/>
</dbReference>
<comment type="catalytic activity">
    <reaction evidence="1">
        <text>an N-(acyl)-sphingosylphosphoethanolamine = an N-(acyl)-sphingosyl-1,3-cyclic phosphate + ethanolamine</text>
        <dbReference type="Rhea" id="RHEA:60648"/>
        <dbReference type="ChEBI" id="CHEBI:57603"/>
        <dbReference type="ChEBI" id="CHEBI:143891"/>
        <dbReference type="ChEBI" id="CHEBI:143892"/>
    </reaction>
</comment>
<gene>
    <name evidence="6" type="ORF">BIW11_01439</name>
</gene>
<proteinExistence type="predicted"/>
<organism evidence="6 7">
    <name type="scientific">Tropilaelaps mercedesae</name>
    <dbReference type="NCBI Taxonomy" id="418985"/>
    <lineage>
        <taxon>Eukaryota</taxon>
        <taxon>Metazoa</taxon>
        <taxon>Ecdysozoa</taxon>
        <taxon>Arthropoda</taxon>
        <taxon>Chelicerata</taxon>
        <taxon>Arachnida</taxon>
        <taxon>Acari</taxon>
        <taxon>Parasitiformes</taxon>
        <taxon>Mesostigmata</taxon>
        <taxon>Gamasina</taxon>
        <taxon>Dermanyssoidea</taxon>
        <taxon>Laelapidae</taxon>
        <taxon>Tropilaelaps</taxon>
    </lineage>
</organism>
<dbReference type="GO" id="GO:0008081">
    <property type="term" value="F:phosphoric diester hydrolase activity"/>
    <property type="evidence" value="ECO:0007669"/>
    <property type="project" value="InterPro"/>
</dbReference>
<dbReference type="InterPro" id="IPR017946">
    <property type="entry name" value="PLC-like_Pdiesterase_TIM-brl"/>
</dbReference>
<name>A0A1V9XEB2_9ACAR</name>
<dbReference type="Gene3D" id="3.20.20.190">
    <property type="entry name" value="Phosphatidylinositol (PI) phosphodiesterase"/>
    <property type="match status" value="1"/>
</dbReference>
<dbReference type="Proteomes" id="UP000192247">
    <property type="component" value="Unassembled WGS sequence"/>
</dbReference>
<sequence>MNDMDTTWVLVCMLISQVPTRGRIQHDLFTGRHSSQREKPSPLLRQFQKGESVATEPVSIAIVLLPGSHSLGKPVREVGAILRNVNETVILYGVLLVTEHTQAADSIPTSVPISHNIDKQRNGSILVRTGLIFAPTNWSRSNMPKTSYLLTKLLLFDELITFGFLPLMPDWMEESMSIIGFLSLSDLVIPGTYQSAAYRRYRVNDMFRPRVGFIYTQEEDIFTQLLYGIRYLDLRPAAQRNAASKYGYDYWILNGRMPTGHELAPILEDVANFLNIFPAEVVFIDISPVVYTDEECAGLIQLVAEKLGNVFTLTKIERMDFACYFEGGSECPPLVWYLSTLDTLPKSSFSE</sequence>
<keyword evidence="2" id="KW-0479">Metal-binding</keyword>
<dbReference type="InParanoid" id="A0A1V9XEB2"/>
<reference evidence="6 7" key="1">
    <citation type="journal article" date="2017" name="Gigascience">
        <title>Draft genome of the honey bee ectoparasitic mite, Tropilaelaps mercedesae, is shaped by the parasitic life history.</title>
        <authorList>
            <person name="Dong X."/>
            <person name="Armstrong S.D."/>
            <person name="Xia D."/>
            <person name="Makepeace B.L."/>
            <person name="Darby A.C."/>
            <person name="Kadowaki T."/>
        </authorList>
    </citation>
    <scope>NUCLEOTIDE SEQUENCE [LARGE SCALE GENOMIC DNA]</scope>
    <source>
        <strain evidence="6">Wuxi-XJTLU</strain>
    </source>
</reference>
<dbReference type="EMBL" id="MNPL01013633">
    <property type="protein sequence ID" value="OQR71766.1"/>
    <property type="molecule type" value="Genomic_DNA"/>
</dbReference>
<dbReference type="GO" id="GO:0046872">
    <property type="term" value="F:metal ion binding"/>
    <property type="evidence" value="ECO:0007669"/>
    <property type="project" value="UniProtKB-KW"/>
</dbReference>
<dbReference type="SUPFAM" id="SSF51695">
    <property type="entry name" value="PLC-like phosphodiesterases"/>
    <property type="match status" value="1"/>
</dbReference>
<evidence type="ECO:0000256" key="4">
    <source>
        <dbReference type="ARBA" id="ARBA00023157"/>
    </source>
</evidence>
<dbReference type="GO" id="GO:0006629">
    <property type="term" value="P:lipid metabolic process"/>
    <property type="evidence" value="ECO:0007669"/>
    <property type="project" value="InterPro"/>
</dbReference>
<evidence type="ECO:0000256" key="5">
    <source>
        <dbReference type="ARBA" id="ARBA00023239"/>
    </source>
</evidence>
<keyword evidence="3" id="KW-0460">Magnesium</keyword>
<keyword evidence="4" id="KW-1015">Disulfide bond</keyword>
<evidence type="ECO:0000313" key="6">
    <source>
        <dbReference type="EMBL" id="OQR71766.1"/>
    </source>
</evidence>
<dbReference type="PANTHER" id="PTHR13593">
    <property type="match status" value="1"/>
</dbReference>
<comment type="caution">
    <text evidence="6">The sequence shown here is derived from an EMBL/GenBank/DDBJ whole genome shotgun (WGS) entry which is preliminary data.</text>
</comment>
<evidence type="ECO:0000313" key="7">
    <source>
        <dbReference type="Proteomes" id="UP000192247"/>
    </source>
</evidence>
<protein>
    <submittedName>
        <fullName evidence="6">Uncharacterized protein</fullName>
    </submittedName>
</protein>
<evidence type="ECO:0000256" key="1">
    <source>
        <dbReference type="ARBA" id="ARBA00000110"/>
    </source>
</evidence>
<evidence type="ECO:0000256" key="3">
    <source>
        <dbReference type="ARBA" id="ARBA00022842"/>
    </source>
</evidence>
<keyword evidence="5" id="KW-0456">Lyase</keyword>
<accession>A0A1V9XEB2</accession>
<evidence type="ECO:0000256" key="2">
    <source>
        <dbReference type="ARBA" id="ARBA00022723"/>
    </source>
</evidence>
<dbReference type="InterPro" id="IPR051057">
    <property type="entry name" value="PI-PLC_domain"/>
</dbReference>
<keyword evidence="7" id="KW-1185">Reference proteome</keyword>
<dbReference type="AlphaFoldDB" id="A0A1V9XEB2"/>